<evidence type="ECO:0000313" key="5">
    <source>
        <dbReference type="Proteomes" id="UP001179280"/>
    </source>
</evidence>
<dbReference type="PANTHER" id="PTHR43798">
    <property type="entry name" value="MONOACYLGLYCEROL LIPASE"/>
    <property type="match status" value="1"/>
</dbReference>
<keyword evidence="2 4" id="KW-0378">Hydrolase</keyword>
<keyword evidence="4" id="KW-0645">Protease</keyword>
<evidence type="ECO:0000259" key="3">
    <source>
        <dbReference type="Pfam" id="PF00561"/>
    </source>
</evidence>
<evidence type="ECO:0000256" key="1">
    <source>
        <dbReference type="ARBA" id="ARBA00010088"/>
    </source>
</evidence>
<dbReference type="EC" id="3.4.11.5" evidence="4"/>
<dbReference type="Proteomes" id="UP001179280">
    <property type="component" value="Unassembled WGS sequence"/>
</dbReference>
<dbReference type="PRINTS" id="PR00111">
    <property type="entry name" value="ABHYDROLASE"/>
</dbReference>
<name>A0ABS2SV68_9BACI</name>
<dbReference type="InterPro" id="IPR000073">
    <property type="entry name" value="AB_hydrolase_1"/>
</dbReference>
<comment type="similarity">
    <text evidence="1">Belongs to the peptidase S33 family.</text>
</comment>
<comment type="caution">
    <text evidence="4">The sequence shown here is derived from an EMBL/GenBank/DDBJ whole genome shotgun (WGS) entry which is preliminary data.</text>
</comment>
<accession>A0ABS2SV68</accession>
<organism evidence="4 5">
    <name type="scientific">Shouchella xiaoxiensis</name>
    <dbReference type="NCBI Taxonomy" id="766895"/>
    <lineage>
        <taxon>Bacteria</taxon>
        <taxon>Bacillati</taxon>
        <taxon>Bacillota</taxon>
        <taxon>Bacilli</taxon>
        <taxon>Bacillales</taxon>
        <taxon>Bacillaceae</taxon>
        <taxon>Shouchella</taxon>
    </lineage>
</organism>
<feature type="domain" description="AB hydrolase-1" evidence="3">
    <location>
        <begin position="22"/>
        <end position="137"/>
    </location>
</feature>
<dbReference type="Pfam" id="PF00561">
    <property type="entry name" value="Abhydrolase_1"/>
    <property type="match status" value="1"/>
</dbReference>
<protein>
    <submittedName>
        <fullName evidence="4">Proline iminopeptidase</fullName>
        <ecNumber evidence="4">3.4.11.5</ecNumber>
    </submittedName>
</protein>
<dbReference type="GO" id="GO:0004177">
    <property type="term" value="F:aminopeptidase activity"/>
    <property type="evidence" value="ECO:0007669"/>
    <property type="project" value="UniProtKB-KW"/>
</dbReference>
<dbReference type="InterPro" id="IPR050266">
    <property type="entry name" value="AB_hydrolase_sf"/>
</dbReference>
<keyword evidence="5" id="KW-1185">Reference proteome</keyword>
<evidence type="ECO:0000313" key="4">
    <source>
        <dbReference type="EMBL" id="MBM7839425.1"/>
    </source>
</evidence>
<gene>
    <name evidence="4" type="ORF">JOC54_002705</name>
</gene>
<evidence type="ECO:0000256" key="2">
    <source>
        <dbReference type="ARBA" id="ARBA00022801"/>
    </source>
</evidence>
<dbReference type="InterPro" id="IPR002410">
    <property type="entry name" value="Peptidase_S33"/>
</dbReference>
<proteinExistence type="inferred from homology"/>
<dbReference type="SUPFAM" id="SSF53474">
    <property type="entry name" value="alpha/beta-Hydrolases"/>
    <property type="match status" value="1"/>
</dbReference>
<reference evidence="4" key="1">
    <citation type="submission" date="2021-01" db="EMBL/GenBank/DDBJ databases">
        <title>Genomic Encyclopedia of Type Strains, Phase IV (KMG-IV): sequencing the most valuable type-strain genomes for metagenomic binning, comparative biology and taxonomic classification.</title>
        <authorList>
            <person name="Goeker M."/>
        </authorList>
    </citation>
    <scope>NUCLEOTIDE SEQUENCE</scope>
    <source>
        <strain evidence="4">DSM 21943</strain>
    </source>
</reference>
<keyword evidence="4" id="KW-0031">Aminopeptidase</keyword>
<dbReference type="PANTHER" id="PTHR43798:SF27">
    <property type="entry name" value="HYDROLASE ALPHA_BETA HYDROLASE FOLD FAMILY"/>
    <property type="match status" value="1"/>
</dbReference>
<dbReference type="RefSeq" id="WP_239586717.1">
    <property type="nucleotide sequence ID" value="NZ_JAFBCV010000008.1"/>
</dbReference>
<dbReference type="Gene3D" id="3.40.50.1820">
    <property type="entry name" value="alpha/beta hydrolase"/>
    <property type="match status" value="1"/>
</dbReference>
<dbReference type="PRINTS" id="PR00793">
    <property type="entry name" value="PROAMNOPTASE"/>
</dbReference>
<dbReference type="EMBL" id="JAFBCV010000008">
    <property type="protein sequence ID" value="MBM7839425.1"/>
    <property type="molecule type" value="Genomic_DNA"/>
</dbReference>
<dbReference type="InterPro" id="IPR029058">
    <property type="entry name" value="AB_hydrolase_fold"/>
</dbReference>
<sequence>MERFIETEKGRMWTTATGAGEPVLLISGGPGMSDYLEPVAQLLERDLRVIRFDPRGCGRSDRNSGYGLIEALADIEALRKAYGYEQWLVVGHSWGADLGLAYALEYPKSVQKFVSLAGTGIQNDRDWKAAYTQGKEREAEVVPAFAYPVNKEVHRALIDSWRGYIKEPELLSRLSQSQVETFFLTAEKDIRPTWPIQQLACLMPRAAYGEIAGASHYAWLDRAGALREKLLGFLLGRGDE</sequence>